<sequence length="258" mass="28573">MAIRQQDTDYKADAGYGYAASNHQRAQTILLPMTAHPFTPIASWSFTATASQQEEILVDFNLHVTNACISTKSLTELNHTTLRLHHKDLSEPNPTFKEATLCWLSPTERGWSVPLNLVFSPGETIRFEVSQNAVDLVGYYFDVGHPTPASPSVSADRRSRKRPRVFESEPPSSSRDTQMIVRPSNNQGRNSTSSSGVQDHSLTRVITVEKRTIYDGASVSTAPPPSHSRASSASSIHRQRMHVETETIQQTAIQRNSG</sequence>
<feature type="region of interest" description="Disordered" evidence="1">
    <location>
        <begin position="216"/>
        <end position="241"/>
    </location>
</feature>
<proteinExistence type="predicted"/>
<dbReference type="Gene3D" id="2.60.120.340">
    <property type="entry name" value="Nucleoplasmin core domain"/>
    <property type="match status" value="1"/>
</dbReference>
<reference evidence="3 4" key="1">
    <citation type="journal article" date="2016" name="Mol. Biol. Evol.">
        <title>Comparative Genomics of Early-Diverging Mushroom-Forming Fungi Provides Insights into the Origins of Lignocellulose Decay Capabilities.</title>
        <authorList>
            <person name="Nagy L.G."/>
            <person name="Riley R."/>
            <person name="Tritt A."/>
            <person name="Adam C."/>
            <person name="Daum C."/>
            <person name="Floudas D."/>
            <person name="Sun H."/>
            <person name="Yadav J.S."/>
            <person name="Pangilinan J."/>
            <person name="Larsson K.H."/>
            <person name="Matsuura K."/>
            <person name="Barry K."/>
            <person name="Labutti K."/>
            <person name="Kuo R."/>
            <person name="Ohm R.A."/>
            <person name="Bhattacharya S.S."/>
            <person name="Shirouzu T."/>
            <person name="Yoshinaga Y."/>
            <person name="Martin F.M."/>
            <person name="Grigoriev I.V."/>
            <person name="Hibbett D.S."/>
        </authorList>
    </citation>
    <scope>NUCLEOTIDE SEQUENCE [LARGE SCALE GENOMIC DNA]</scope>
    <source>
        <strain evidence="3 4">HHB10207 ss-3</strain>
    </source>
</reference>
<feature type="domain" description="Nucleoplasmin-like" evidence="2">
    <location>
        <begin position="44"/>
        <end position="140"/>
    </location>
</feature>
<evidence type="ECO:0000256" key="1">
    <source>
        <dbReference type="SAM" id="MobiDB-lite"/>
    </source>
</evidence>
<dbReference type="EMBL" id="KV428217">
    <property type="protein sequence ID" value="KZT33812.1"/>
    <property type="molecule type" value="Genomic_DNA"/>
</dbReference>
<gene>
    <name evidence="3" type="ORF">SISSUDRAFT_1065843</name>
</gene>
<dbReference type="Proteomes" id="UP000076798">
    <property type="component" value="Unassembled WGS sequence"/>
</dbReference>
<evidence type="ECO:0000313" key="4">
    <source>
        <dbReference type="Proteomes" id="UP000076798"/>
    </source>
</evidence>
<keyword evidence="4" id="KW-1185">Reference proteome</keyword>
<protein>
    <recommendedName>
        <fullName evidence="2">Nucleoplasmin-like domain-containing protein</fullName>
    </recommendedName>
</protein>
<evidence type="ECO:0000259" key="2">
    <source>
        <dbReference type="Pfam" id="PF17800"/>
    </source>
</evidence>
<name>A0A165Z0U6_9AGAM</name>
<dbReference type="InterPro" id="IPR041232">
    <property type="entry name" value="NPL"/>
</dbReference>
<accession>A0A165Z0U6</accession>
<dbReference type="AlphaFoldDB" id="A0A165Z0U6"/>
<feature type="region of interest" description="Disordered" evidence="1">
    <location>
        <begin position="147"/>
        <end position="202"/>
    </location>
</feature>
<feature type="compositionally biased region" description="Polar residues" evidence="1">
    <location>
        <begin position="170"/>
        <end position="200"/>
    </location>
</feature>
<evidence type="ECO:0000313" key="3">
    <source>
        <dbReference type="EMBL" id="KZT33812.1"/>
    </source>
</evidence>
<dbReference type="Pfam" id="PF17800">
    <property type="entry name" value="NPL"/>
    <property type="match status" value="1"/>
</dbReference>
<organism evidence="3 4">
    <name type="scientific">Sistotremastrum suecicum HHB10207 ss-3</name>
    <dbReference type="NCBI Taxonomy" id="1314776"/>
    <lineage>
        <taxon>Eukaryota</taxon>
        <taxon>Fungi</taxon>
        <taxon>Dikarya</taxon>
        <taxon>Basidiomycota</taxon>
        <taxon>Agaricomycotina</taxon>
        <taxon>Agaricomycetes</taxon>
        <taxon>Sistotremastrales</taxon>
        <taxon>Sistotremastraceae</taxon>
        <taxon>Sistotremastrum</taxon>
    </lineage>
</organism>